<keyword evidence="3" id="KW-0067">ATP-binding</keyword>
<dbReference type="SUPFAM" id="SSF50891">
    <property type="entry name" value="Cyclophilin-like"/>
    <property type="match status" value="1"/>
</dbReference>
<dbReference type="InterPro" id="IPR029000">
    <property type="entry name" value="Cyclophilin-like_dom_sf"/>
</dbReference>
<dbReference type="Pfam" id="PF02626">
    <property type="entry name" value="CT_A_B"/>
    <property type="match status" value="1"/>
</dbReference>
<gene>
    <name evidence="6" type="ORF">SAMN05444374_109104</name>
</gene>
<proteinExistence type="predicted"/>
<dbReference type="EMBL" id="FOJN01000009">
    <property type="protein sequence ID" value="SFA54815.1"/>
    <property type="molecule type" value="Genomic_DNA"/>
</dbReference>
<feature type="domain" description="Carboxyltransferase" evidence="5">
    <location>
        <begin position="25"/>
        <end position="282"/>
    </location>
</feature>
<protein>
    <submittedName>
        <fullName evidence="6">Biotin-dependent carboxylase uncharacterized domain-containing protein</fullName>
    </submittedName>
</protein>
<dbReference type="NCBIfam" id="TIGR00724">
    <property type="entry name" value="urea_amlyse_rel"/>
    <property type="match status" value="1"/>
</dbReference>
<evidence type="ECO:0000313" key="7">
    <source>
        <dbReference type="Proteomes" id="UP000182054"/>
    </source>
</evidence>
<dbReference type="PANTHER" id="PTHR43309">
    <property type="entry name" value="5-OXOPROLINASE SUBUNIT C"/>
    <property type="match status" value="1"/>
</dbReference>
<organism evidence="6 7">
    <name type="scientific">Rhodococcoides kroppenstedtii</name>
    <dbReference type="NCBI Taxonomy" id="293050"/>
    <lineage>
        <taxon>Bacteria</taxon>
        <taxon>Bacillati</taxon>
        <taxon>Actinomycetota</taxon>
        <taxon>Actinomycetes</taxon>
        <taxon>Mycobacteriales</taxon>
        <taxon>Nocardiaceae</taxon>
        <taxon>Rhodococcoides</taxon>
    </lineage>
</organism>
<dbReference type="Proteomes" id="UP000182054">
    <property type="component" value="Unassembled WGS sequence"/>
</dbReference>
<name>A0A1I0TSQ2_9NOCA</name>
<keyword evidence="1" id="KW-0547">Nucleotide-binding</keyword>
<dbReference type="GO" id="GO:0016787">
    <property type="term" value="F:hydrolase activity"/>
    <property type="evidence" value="ECO:0007669"/>
    <property type="project" value="UniProtKB-KW"/>
</dbReference>
<evidence type="ECO:0000313" key="6">
    <source>
        <dbReference type="EMBL" id="SFA54815.1"/>
    </source>
</evidence>
<evidence type="ECO:0000256" key="1">
    <source>
        <dbReference type="ARBA" id="ARBA00022741"/>
    </source>
</evidence>
<feature type="region of interest" description="Disordered" evidence="4">
    <location>
        <begin position="1"/>
        <end position="22"/>
    </location>
</feature>
<evidence type="ECO:0000256" key="3">
    <source>
        <dbReference type="ARBA" id="ARBA00022840"/>
    </source>
</evidence>
<dbReference type="AlphaFoldDB" id="A0A1I0TSQ2"/>
<dbReference type="RefSeq" id="WP_068361304.1">
    <property type="nucleotide sequence ID" value="NZ_FOJN01000009.1"/>
</dbReference>
<dbReference type="SMART" id="SM00797">
    <property type="entry name" value="AHS2"/>
    <property type="match status" value="1"/>
</dbReference>
<dbReference type="PANTHER" id="PTHR43309:SF3">
    <property type="entry name" value="5-OXOPROLINASE SUBUNIT C"/>
    <property type="match status" value="1"/>
</dbReference>
<evidence type="ECO:0000259" key="5">
    <source>
        <dbReference type="SMART" id="SM00797"/>
    </source>
</evidence>
<evidence type="ECO:0000256" key="4">
    <source>
        <dbReference type="SAM" id="MobiDB-lite"/>
    </source>
</evidence>
<dbReference type="InterPro" id="IPR003778">
    <property type="entry name" value="CT_A_B"/>
</dbReference>
<dbReference type="InterPro" id="IPR052708">
    <property type="entry name" value="PxpC"/>
</dbReference>
<sequence length="282" mass="28906">MASLTVVAAGPSTTVQDRGRPGWASLGVGRSGAADRWSHDAANRLVGNDVDAATLEVTLGGLVVRADAALLVALTGAPVPWFVDGVRQGPGTAVVVPAGAEIRLDVAPTGLRAYVAVRGGIDVPRVLGSRATDALSGIGPPPVAAGNVLDVGTDHADEPATDLNPYALPDRSLRLVPGPRADWFAPDALDHLLGTAWTVTADSNRVGARLTADEPLRRSRDDELASEGMMPGALQVPPSGMPVLFLADHPVTGGYPVIAVVVAADVDLAAQARPGSVLRFTR</sequence>
<keyword evidence="2" id="KW-0378">Hydrolase</keyword>
<evidence type="ECO:0000256" key="2">
    <source>
        <dbReference type="ARBA" id="ARBA00022801"/>
    </source>
</evidence>
<accession>A0A1I0TSQ2</accession>
<dbReference type="GO" id="GO:0005524">
    <property type="term" value="F:ATP binding"/>
    <property type="evidence" value="ECO:0007669"/>
    <property type="project" value="UniProtKB-KW"/>
</dbReference>
<dbReference type="Gene3D" id="2.40.100.10">
    <property type="entry name" value="Cyclophilin-like"/>
    <property type="match status" value="1"/>
</dbReference>
<dbReference type="GeneID" id="85486365"/>
<reference evidence="6 7" key="1">
    <citation type="submission" date="2016-10" db="EMBL/GenBank/DDBJ databases">
        <authorList>
            <person name="de Groot N.N."/>
        </authorList>
    </citation>
    <scope>NUCLEOTIDE SEQUENCE [LARGE SCALE GENOMIC DNA]</scope>
    <source>
        <strain evidence="6 7">DSM 44908</strain>
    </source>
</reference>